<keyword evidence="13" id="KW-1185">Reference proteome</keyword>
<dbReference type="InterPro" id="IPR026057">
    <property type="entry name" value="TBL_C"/>
</dbReference>
<evidence type="ECO:0000313" key="12">
    <source>
        <dbReference type="EMBL" id="GJN34125.1"/>
    </source>
</evidence>
<dbReference type="EMBL" id="BQKI01000085">
    <property type="protein sequence ID" value="GJN34125.1"/>
    <property type="molecule type" value="Genomic_DNA"/>
</dbReference>
<dbReference type="InterPro" id="IPR029962">
    <property type="entry name" value="TBL"/>
</dbReference>
<evidence type="ECO:0000259" key="10">
    <source>
        <dbReference type="Pfam" id="PF13839"/>
    </source>
</evidence>
<proteinExistence type="inferred from homology"/>
<dbReference type="Pfam" id="PF13839">
    <property type="entry name" value="PC-Esterase"/>
    <property type="match status" value="1"/>
</dbReference>
<comment type="caution">
    <text evidence="12">The sequence shown here is derived from an EMBL/GenBank/DDBJ whole genome shotgun (WGS) entry which is preliminary data.</text>
</comment>
<evidence type="ECO:0000259" key="11">
    <source>
        <dbReference type="Pfam" id="PF14416"/>
    </source>
</evidence>
<evidence type="ECO:0000256" key="6">
    <source>
        <dbReference type="ARBA" id="ARBA00022989"/>
    </source>
</evidence>
<organism evidence="12 13">
    <name type="scientific">Eleusine coracana subsp. coracana</name>
    <dbReference type="NCBI Taxonomy" id="191504"/>
    <lineage>
        <taxon>Eukaryota</taxon>
        <taxon>Viridiplantae</taxon>
        <taxon>Streptophyta</taxon>
        <taxon>Embryophyta</taxon>
        <taxon>Tracheophyta</taxon>
        <taxon>Spermatophyta</taxon>
        <taxon>Magnoliopsida</taxon>
        <taxon>Liliopsida</taxon>
        <taxon>Poales</taxon>
        <taxon>Poaceae</taxon>
        <taxon>PACMAD clade</taxon>
        <taxon>Chloridoideae</taxon>
        <taxon>Cynodonteae</taxon>
        <taxon>Eleusininae</taxon>
        <taxon>Eleusine</taxon>
    </lineage>
</organism>
<keyword evidence="7" id="KW-0333">Golgi apparatus</keyword>
<evidence type="ECO:0000256" key="7">
    <source>
        <dbReference type="ARBA" id="ARBA00023034"/>
    </source>
</evidence>
<evidence type="ECO:0000256" key="8">
    <source>
        <dbReference type="ARBA" id="ARBA00023136"/>
    </source>
</evidence>
<reference evidence="12" key="1">
    <citation type="journal article" date="2018" name="DNA Res.">
        <title>Multiple hybrid de novo genome assembly of finger millet, an orphan allotetraploid crop.</title>
        <authorList>
            <person name="Hatakeyama M."/>
            <person name="Aluri S."/>
            <person name="Balachadran M.T."/>
            <person name="Sivarajan S.R."/>
            <person name="Patrignani A."/>
            <person name="Gruter S."/>
            <person name="Poveda L."/>
            <person name="Shimizu-Inatsugi R."/>
            <person name="Baeten J."/>
            <person name="Francoijs K.J."/>
            <person name="Nataraja K.N."/>
            <person name="Reddy Y.A.N."/>
            <person name="Phadnis S."/>
            <person name="Ravikumar R.L."/>
            <person name="Schlapbach R."/>
            <person name="Sreeman S.M."/>
            <person name="Shimizu K.K."/>
        </authorList>
    </citation>
    <scope>NUCLEOTIDE SEQUENCE</scope>
</reference>
<feature type="domain" description="Trichome birefringence-like C-terminal" evidence="10">
    <location>
        <begin position="155"/>
        <end position="467"/>
    </location>
</feature>
<dbReference type="AlphaFoldDB" id="A0AAV5FIJ9"/>
<evidence type="ECO:0000256" key="4">
    <source>
        <dbReference type="ARBA" id="ARBA00022692"/>
    </source>
</evidence>
<keyword evidence="6" id="KW-1133">Transmembrane helix</keyword>
<dbReference type="Proteomes" id="UP001054889">
    <property type="component" value="Unassembled WGS sequence"/>
</dbReference>
<evidence type="ECO:0000256" key="9">
    <source>
        <dbReference type="SAM" id="MobiDB-lite"/>
    </source>
</evidence>
<evidence type="ECO:0000256" key="2">
    <source>
        <dbReference type="ARBA" id="ARBA00007727"/>
    </source>
</evidence>
<comment type="subcellular location">
    <subcellularLocation>
        <location evidence="1">Golgi apparatus membrane</location>
        <topology evidence="1">Single-pass type II membrane protein</topology>
    </subcellularLocation>
</comment>
<dbReference type="PANTHER" id="PTHR32285">
    <property type="entry name" value="PROTEIN TRICHOME BIREFRINGENCE-LIKE 9-RELATED"/>
    <property type="match status" value="1"/>
</dbReference>
<evidence type="ECO:0008006" key="14">
    <source>
        <dbReference type="Google" id="ProtNLM"/>
    </source>
</evidence>
<feature type="region of interest" description="Disordered" evidence="9">
    <location>
        <begin position="1"/>
        <end position="105"/>
    </location>
</feature>
<evidence type="ECO:0000313" key="13">
    <source>
        <dbReference type="Proteomes" id="UP001054889"/>
    </source>
</evidence>
<feature type="domain" description="Trichome birefringence-like N-terminal" evidence="11">
    <location>
        <begin position="98"/>
        <end position="149"/>
    </location>
</feature>
<dbReference type="GO" id="GO:0000139">
    <property type="term" value="C:Golgi membrane"/>
    <property type="evidence" value="ECO:0007669"/>
    <property type="project" value="UniProtKB-SubCell"/>
</dbReference>
<dbReference type="GO" id="GO:1990538">
    <property type="term" value="F:xylan O-acetyltransferase activity"/>
    <property type="evidence" value="ECO:0007669"/>
    <property type="project" value="UniProtKB-ARBA"/>
</dbReference>
<keyword evidence="4" id="KW-0812">Transmembrane</keyword>
<protein>
    <recommendedName>
        <fullName evidence="14">Trichome birefringence-like N-terminal domain-containing protein</fullName>
    </recommendedName>
</protein>
<gene>
    <name evidence="12" type="primary">gb22767</name>
    <name evidence="12" type="ORF">PR202_gb22767</name>
</gene>
<dbReference type="Pfam" id="PF14416">
    <property type="entry name" value="PMR5N"/>
    <property type="match status" value="1"/>
</dbReference>
<evidence type="ECO:0000256" key="5">
    <source>
        <dbReference type="ARBA" id="ARBA00022968"/>
    </source>
</evidence>
<comment type="similarity">
    <text evidence="2">Belongs to the PC-esterase family. TBL subfamily.</text>
</comment>
<evidence type="ECO:0000256" key="1">
    <source>
        <dbReference type="ARBA" id="ARBA00004323"/>
    </source>
</evidence>
<keyword evidence="3" id="KW-0808">Transferase</keyword>
<accession>A0AAV5FIJ9</accession>
<name>A0AAV5FIJ9_ELECO</name>
<reference evidence="12" key="2">
    <citation type="submission" date="2021-12" db="EMBL/GenBank/DDBJ databases">
        <title>Resequencing data analysis of finger millet.</title>
        <authorList>
            <person name="Hatakeyama M."/>
            <person name="Aluri S."/>
            <person name="Balachadran M.T."/>
            <person name="Sivarajan S.R."/>
            <person name="Poveda L."/>
            <person name="Shimizu-Inatsugi R."/>
            <person name="Schlapbach R."/>
            <person name="Sreeman S.M."/>
            <person name="Shimizu K.K."/>
        </authorList>
    </citation>
    <scope>NUCLEOTIDE SEQUENCE</scope>
</reference>
<keyword evidence="8" id="KW-0472">Membrane</keyword>
<dbReference type="InterPro" id="IPR025846">
    <property type="entry name" value="TBL_N"/>
</dbReference>
<keyword evidence="5" id="KW-0735">Signal-anchor</keyword>
<evidence type="ECO:0000256" key="3">
    <source>
        <dbReference type="ARBA" id="ARBA00022679"/>
    </source>
</evidence>
<feature type="compositionally biased region" description="Pro residues" evidence="9">
    <location>
        <begin position="54"/>
        <end position="64"/>
    </location>
</feature>
<dbReference type="PANTHER" id="PTHR32285:SF57">
    <property type="entry name" value="XYLOGLUCAN O-ACETYLTRANSFERASE 1"/>
    <property type="match status" value="1"/>
</dbReference>
<sequence>MAGGKNASIIAPPLELDRSHPATHGRFHSSPPLEPSSAPHQADPRLRALRPRPARPPPLPPLPPSTSTSSDTTTTTLTAPKPQQQPAPARKRTPPPPRCDYSDGEWVRSEAATPLYNGTSCGRTIKAGQNCEAHGRPDTGYLRWRWRPRAAGCAVPPFDPAEFLRLVRGRHVAFVGDSLARNQCESLVCLLTSAFPSQLVRGAGGGDGDGDGDELRKFRRWAFPSHGATVSVFWSPFLVNGTEKAKGGGTGLNHNRLFLDQPDERWAAEVPGIDVVVLSAGHWFLHPAVYYDRGAVVGCHQCPDPDHDNRTETGFFGVFRLAVRNALREIVLRAARTEPSNRRPKLAVVTTFSPAHFEGDWDSPRACARTEPYAPGEREPEYMDREMSGAEAEEVAAVRADASARGAGVEVEALEVTRLSGLRADGHPGPYMHPFPFADGERDRVPNDCVHWCLPGPVDTWNEILLQVVKRWAAGVDDDASSPP</sequence>
<feature type="compositionally biased region" description="Low complexity" evidence="9">
    <location>
        <begin position="65"/>
        <end position="88"/>
    </location>
</feature>